<dbReference type="PROSITE" id="PS51387">
    <property type="entry name" value="FAD_PCMH"/>
    <property type="match status" value="1"/>
</dbReference>
<dbReference type="GO" id="GO:0005739">
    <property type="term" value="C:mitochondrion"/>
    <property type="evidence" value="ECO:0007669"/>
    <property type="project" value="TreeGrafter"/>
</dbReference>
<dbReference type="Pfam" id="PF04030">
    <property type="entry name" value="ALO"/>
    <property type="match status" value="1"/>
</dbReference>
<organism evidence="3 5">
    <name type="scientific">Collybiopsis confluens</name>
    <dbReference type="NCBI Taxonomy" id="2823264"/>
    <lineage>
        <taxon>Eukaryota</taxon>
        <taxon>Fungi</taxon>
        <taxon>Dikarya</taxon>
        <taxon>Basidiomycota</taxon>
        <taxon>Agaricomycotina</taxon>
        <taxon>Agaricomycetes</taxon>
        <taxon>Agaricomycetidae</taxon>
        <taxon>Agaricales</taxon>
        <taxon>Marasmiineae</taxon>
        <taxon>Omphalotaceae</taxon>
        <taxon>Collybiopsis</taxon>
    </lineage>
</organism>
<dbReference type="GO" id="GO:0016020">
    <property type="term" value="C:membrane"/>
    <property type="evidence" value="ECO:0007669"/>
    <property type="project" value="InterPro"/>
</dbReference>
<keyword evidence="5" id="KW-1185">Reference proteome</keyword>
<dbReference type="Gene3D" id="3.30.465.10">
    <property type="match status" value="1"/>
</dbReference>
<accession>A0A8H5LF48</accession>
<evidence type="ECO:0000259" key="2">
    <source>
        <dbReference type="PROSITE" id="PS51387"/>
    </source>
</evidence>
<dbReference type="PANTHER" id="PTHR43762">
    <property type="entry name" value="L-GULONOLACTONE OXIDASE"/>
    <property type="match status" value="1"/>
</dbReference>
<dbReference type="Gene3D" id="3.30.43.10">
    <property type="entry name" value="Uridine Diphospho-n-acetylenolpyruvylglucosamine Reductase, domain 2"/>
    <property type="match status" value="1"/>
</dbReference>
<dbReference type="InterPro" id="IPR016166">
    <property type="entry name" value="FAD-bd_PCMH"/>
</dbReference>
<gene>
    <name evidence="4" type="ORF">D9757_008749</name>
    <name evidence="3" type="ORF">D9757_013528</name>
</gene>
<dbReference type="PANTHER" id="PTHR43762:SF1">
    <property type="entry name" value="D-ARABINONO-1,4-LACTONE OXIDASE"/>
    <property type="match status" value="1"/>
</dbReference>
<dbReference type="EMBL" id="JAACJN010000073">
    <property type="protein sequence ID" value="KAF5378934.1"/>
    <property type="molecule type" value="Genomic_DNA"/>
</dbReference>
<evidence type="ECO:0000256" key="1">
    <source>
        <dbReference type="ARBA" id="ARBA00023002"/>
    </source>
</evidence>
<keyword evidence="1" id="KW-0560">Oxidoreductase</keyword>
<dbReference type="GO" id="GO:0003885">
    <property type="term" value="F:D-arabinono-1,4-lactone oxidase activity"/>
    <property type="evidence" value="ECO:0007669"/>
    <property type="project" value="InterPro"/>
</dbReference>
<dbReference type="AlphaFoldDB" id="A0A8H5LF48"/>
<dbReference type="SUPFAM" id="SSF56176">
    <property type="entry name" value="FAD-binding/transporter-associated domain-like"/>
    <property type="match status" value="1"/>
</dbReference>
<dbReference type="InterPro" id="IPR007173">
    <property type="entry name" value="ALO_C"/>
</dbReference>
<dbReference type="EMBL" id="JAACJN010000244">
    <property type="protein sequence ID" value="KAF5356511.1"/>
    <property type="molecule type" value="Genomic_DNA"/>
</dbReference>
<dbReference type="UniPathway" id="UPA00771">
    <property type="reaction ID" value="UER00766"/>
</dbReference>
<dbReference type="InterPro" id="IPR016167">
    <property type="entry name" value="FAD-bd_PCMH_sub1"/>
</dbReference>
<dbReference type="InterPro" id="IPR036318">
    <property type="entry name" value="FAD-bd_PCMH-like_sf"/>
</dbReference>
<feature type="domain" description="FAD-binding PCMH-type" evidence="2">
    <location>
        <begin position="164"/>
        <end position="353"/>
    </location>
</feature>
<dbReference type="Proteomes" id="UP000518752">
    <property type="component" value="Unassembled WGS sequence"/>
</dbReference>
<comment type="caution">
    <text evidence="3">The sequence shown here is derived from an EMBL/GenBank/DDBJ whole genome shotgun (WGS) entry which is preliminary data.</text>
</comment>
<name>A0A8H5LF48_9AGAR</name>
<dbReference type="GO" id="GO:0071949">
    <property type="term" value="F:FAD binding"/>
    <property type="evidence" value="ECO:0007669"/>
    <property type="project" value="InterPro"/>
</dbReference>
<proteinExistence type="predicted"/>
<dbReference type="OrthoDB" id="610608at2759"/>
<dbReference type="InterPro" id="IPR016169">
    <property type="entry name" value="FAD-bd_PCMH_sub2"/>
</dbReference>
<evidence type="ECO:0000313" key="4">
    <source>
        <dbReference type="EMBL" id="KAF5378934.1"/>
    </source>
</evidence>
<evidence type="ECO:0000313" key="5">
    <source>
        <dbReference type="Proteomes" id="UP000518752"/>
    </source>
</evidence>
<protein>
    <recommendedName>
        <fullName evidence="2">FAD-binding PCMH-type domain-containing protein</fullName>
    </recommendedName>
</protein>
<dbReference type="InterPro" id="IPR010031">
    <property type="entry name" value="FAD_lactone_oxidase-like"/>
</dbReference>
<sequence length="689" mass="77605">MPSTFAVPPNLDPLEELRKECDKNPKLKPLYNIVLGMQNGSQNADIFSELYQLVQSDEELISLYARKVDNELDTIGSKIVQLLSDGNKTKTGPFTKHYEKTGRVDGVEENSELNSVPKKPSFIYRDFVNLVAALGKESPDVIEGDGKPMVYLQDAVFENWGQTVKNIPSYTFTARTRVGVQNLVKWAIQVNKRVRVAGFRHTWGDMYADNGDIIVILLPLSTTIDLPSVLLYDHKSDLQGVDVTQTSDGQYLAKIAAGTTNDQFREWCFKNKTVTLPLNVIMIEITLGGSNAPICHGAGITTSTLSDLVAEVEYVDPLGNIQTVSDPTELKAAAGCFGLLGVVLSVTLRVDKMQKAVMQPHKLPVALAIPPPPGYPVPAWIDMSQYTQQQLDDAQKAFETAIETQYYVEWFWFPFQSEVWFNVWQRAEVTISEDLDAYPSNLQAALQWLEGFFAETINNWSVYQALPGWLQAFIFGTVGQSQMPDVPDPQNAIITYVSEALHFRRGIQNMRCLDSEWEIPIPATQDGQTRDFSVIQRAWWDGITAFYDNLDNCPMRVTFEMRITGSSEILMAPQRNNDFGTCSIEILTTLNPEKSQWQEYKQYMVDKWASYTDANGKLLNIRPHWAKEWQGLQVRGKDVIDYLREDAYADELPAFVDTLSSITSKRGSSLAETRTRFSNPLLEKVIFGA</sequence>
<evidence type="ECO:0000313" key="3">
    <source>
        <dbReference type="EMBL" id="KAF5356511.1"/>
    </source>
</evidence>
<reference evidence="3 5" key="1">
    <citation type="journal article" date="2020" name="ISME J.">
        <title>Uncovering the hidden diversity of litter-decomposition mechanisms in mushroom-forming fungi.</title>
        <authorList>
            <person name="Floudas D."/>
            <person name="Bentzer J."/>
            <person name="Ahren D."/>
            <person name="Johansson T."/>
            <person name="Persson P."/>
            <person name="Tunlid A."/>
        </authorList>
    </citation>
    <scope>NUCLEOTIDE SEQUENCE [LARGE SCALE GENOMIC DNA]</scope>
    <source>
        <strain evidence="3 5">CBS 406.79</strain>
    </source>
</reference>